<dbReference type="InterPro" id="IPR010203">
    <property type="entry name" value="RraA"/>
</dbReference>
<dbReference type="CDD" id="cd16841">
    <property type="entry name" value="RraA_family"/>
    <property type="match status" value="1"/>
</dbReference>
<dbReference type="AlphaFoldDB" id="A0A381RYS1"/>
<protein>
    <recommendedName>
        <fullName evidence="9">Oxaloacetate decarboxylase</fullName>
        <ecNumber evidence="5">4.1.1.112</ecNumber>
        <ecNumber evidence="4">4.1.3.17</ecNumber>
    </recommendedName>
</protein>
<dbReference type="GO" id="GO:0046872">
    <property type="term" value="F:metal ion binding"/>
    <property type="evidence" value="ECO:0007669"/>
    <property type="project" value="UniProtKB-KW"/>
</dbReference>
<name>A0A381RYS1_9ZZZZ</name>
<evidence type="ECO:0000256" key="9">
    <source>
        <dbReference type="ARBA" id="ARBA00032305"/>
    </source>
</evidence>
<evidence type="ECO:0000256" key="8">
    <source>
        <dbReference type="ARBA" id="ARBA00025046"/>
    </source>
</evidence>
<evidence type="ECO:0000256" key="5">
    <source>
        <dbReference type="ARBA" id="ARBA00012947"/>
    </source>
</evidence>
<comment type="catalytic activity">
    <reaction evidence="10">
        <text>oxaloacetate + H(+) = pyruvate + CO2</text>
        <dbReference type="Rhea" id="RHEA:15641"/>
        <dbReference type="ChEBI" id="CHEBI:15361"/>
        <dbReference type="ChEBI" id="CHEBI:15378"/>
        <dbReference type="ChEBI" id="CHEBI:16452"/>
        <dbReference type="ChEBI" id="CHEBI:16526"/>
        <dbReference type="EC" id="4.1.1.112"/>
    </reaction>
</comment>
<keyword evidence="6" id="KW-0479">Metal-binding</keyword>
<dbReference type="Gene3D" id="3.50.30.40">
    <property type="entry name" value="Ribonuclease E inhibitor RraA/RraA-like"/>
    <property type="match status" value="1"/>
</dbReference>
<reference evidence="11" key="1">
    <citation type="submission" date="2018-05" db="EMBL/GenBank/DDBJ databases">
        <authorList>
            <person name="Lanie J.A."/>
            <person name="Ng W.-L."/>
            <person name="Kazmierczak K.M."/>
            <person name="Andrzejewski T.M."/>
            <person name="Davidsen T.M."/>
            <person name="Wayne K.J."/>
            <person name="Tettelin H."/>
            <person name="Glass J.I."/>
            <person name="Rusch D."/>
            <person name="Podicherti R."/>
            <person name="Tsui H.-C.T."/>
            <person name="Winkler M.E."/>
        </authorList>
    </citation>
    <scope>NUCLEOTIDE SEQUENCE</scope>
</reference>
<evidence type="ECO:0000256" key="6">
    <source>
        <dbReference type="ARBA" id="ARBA00022723"/>
    </source>
</evidence>
<dbReference type="SUPFAM" id="SSF89562">
    <property type="entry name" value="RraA-like"/>
    <property type="match status" value="1"/>
</dbReference>
<dbReference type="InterPro" id="IPR005493">
    <property type="entry name" value="RraA/RraA-like"/>
</dbReference>
<dbReference type="EMBL" id="UINC01002398">
    <property type="protein sequence ID" value="SUZ96259.1"/>
    <property type="molecule type" value="Genomic_DNA"/>
</dbReference>
<dbReference type="EC" id="4.1.3.17" evidence="4"/>
<comment type="subunit">
    <text evidence="3">Homotrimer.</text>
</comment>
<dbReference type="Pfam" id="PF03737">
    <property type="entry name" value="RraA-like"/>
    <property type="match status" value="1"/>
</dbReference>
<evidence type="ECO:0000256" key="1">
    <source>
        <dbReference type="ARBA" id="ARBA00001342"/>
    </source>
</evidence>
<dbReference type="InterPro" id="IPR036704">
    <property type="entry name" value="RraA/RraA-like_sf"/>
</dbReference>
<dbReference type="PANTHER" id="PTHR33254">
    <property type="entry name" value="4-HYDROXY-4-METHYL-2-OXOGLUTARATE ALDOLASE 3-RELATED"/>
    <property type="match status" value="1"/>
</dbReference>
<feature type="non-terminal residue" evidence="11">
    <location>
        <position position="1"/>
    </location>
</feature>
<evidence type="ECO:0000256" key="4">
    <source>
        <dbReference type="ARBA" id="ARBA00012213"/>
    </source>
</evidence>
<evidence type="ECO:0000256" key="7">
    <source>
        <dbReference type="ARBA" id="ARBA00023239"/>
    </source>
</evidence>
<dbReference type="GO" id="GO:0008948">
    <property type="term" value="F:oxaloacetate decarboxylase activity"/>
    <property type="evidence" value="ECO:0007669"/>
    <property type="project" value="UniProtKB-EC"/>
</dbReference>
<comment type="function">
    <text evidence="8">Catalyzes the aldol cleavage of 4-hydroxy-4-methyl-2-oxoglutarate (HMG) into 2 molecules of pyruvate. Also contains a secondary oxaloacetate (OAA) decarboxylase activity due to the common pyruvate enolate transition state formed following C-C bond cleavage in the retro-aldol and decarboxylation reactions.</text>
</comment>
<gene>
    <name evidence="11" type="ORF">METZ01_LOCUS49113</name>
</gene>
<dbReference type="PANTHER" id="PTHR33254:SF4">
    <property type="entry name" value="4-HYDROXY-4-METHYL-2-OXOGLUTARATE ALDOLASE 3-RELATED"/>
    <property type="match status" value="1"/>
</dbReference>
<comment type="similarity">
    <text evidence="2">Belongs to the class II aldolase/RraA-like family.</text>
</comment>
<keyword evidence="7" id="KW-0456">Lyase</keyword>
<proteinExistence type="inferred from homology"/>
<organism evidence="11">
    <name type="scientific">marine metagenome</name>
    <dbReference type="NCBI Taxonomy" id="408172"/>
    <lineage>
        <taxon>unclassified sequences</taxon>
        <taxon>metagenomes</taxon>
        <taxon>ecological metagenomes</taxon>
    </lineage>
</organism>
<dbReference type="NCBIfam" id="NF006875">
    <property type="entry name" value="PRK09372.1"/>
    <property type="match status" value="1"/>
</dbReference>
<dbReference type="NCBIfam" id="TIGR01935">
    <property type="entry name" value="NOT-MenG"/>
    <property type="match status" value="1"/>
</dbReference>
<sequence>VLDGGFTSYGGVVAFGGPISTVAAFEDNSLVREALAEPGGGRVLVVAGGGSSRCAMVGGNLAEMAAANGWAGVVVDGCVRDVAELAVAPVGIRARGTCPRRSVKQGLGDRDVTVTMAGADLSPGMWLWADGDGMVLAAGPLG</sequence>
<evidence type="ECO:0000256" key="10">
    <source>
        <dbReference type="ARBA" id="ARBA00047973"/>
    </source>
</evidence>
<dbReference type="GO" id="GO:0008428">
    <property type="term" value="F:ribonuclease inhibitor activity"/>
    <property type="evidence" value="ECO:0007669"/>
    <property type="project" value="InterPro"/>
</dbReference>
<dbReference type="GO" id="GO:0047443">
    <property type="term" value="F:4-hydroxy-4-methyl-2-oxoglutarate aldolase activity"/>
    <property type="evidence" value="ECO:0007669"/>
    <property type="project" value="UniProtKB-EC"/>
</dbReference>
<accession>A0A381RYS1</accession>
<dbReference type="EC" id="4.1.1.112" evidence="5"/>
<evidence type="ECO:0000256" key="2">
    <source>
        <dbReference type="ARBA" id="ARBA00008621"/>
    </source>
</evidence>
<evidence type="ECO:0000313" key="11">
    <source>
        <dbReference type="EMBL" id="SUZ96259.1"/>
    </source>
</evidence>
<dbReference type="GO" id="GO:0051252">
    <property type="term" value="P:regulation of RNA metabolic process"/>
    <property type="evidence" value="ECO:0007669"/>
    <property type="project" value="InterPro"/>
</dbReference>
<comment type="catalytic activity">
    <reaction evidence="1">
        <text>4-hydroxy-4-methyl-2-oxoglutarate = 2 pyruvate</text>
        <dbReference type="Rhea" id="RHEA:22748"/>
        <dbReference type="ChEBI" id="CHEBI:15361"/>
        <dbReference type="ChEBI" id="CHEBI:58276"/>
        <dbReference type="EC" id="4.1.3.17"/>
    </reaction>
</comment>
<evidence type="ECO:0000256" key="3">
    <source>
        <dbReference type="ARBA" id="ARBA00011233"/>
    </source>
</evidence>